<evidence type="ECO:0000259" key="2">
    <source>
        <dbReference type="Pfam" id="PF24883"/>
    </source>
</evidence>
<comment type="caution">
    <text evidence="3">The sequence shown here is derived from an EMBL/GenBank/DDBJ whole genome shotgun (WGS) entry which is preliminary data.</text>
</comment>
<evidence type="ECO:0000313" key="4">
    <source>
        <dbReference type="Proteomes" id="UP000485058"/>
    </source>
</evidence>
<proteinExistence type="predicted"/>
<evidence type="ECO:0000256" key="1">
    <source>
        <dbReference type="ARBA" id="ARBA00022737"/>
    </source>
</evidence>
<organism evidence="3 4">
    <name type="scientific">Haematococcus lacustris</name>
    <name type="common">Green alga</name>
    <name type="synonym">Haematococcus pluvialis</name>
    <dbReference type="NCBI Taxonomy" id="44745"/>
    <lineage>
        <taxon>Eukaryota</taxon>
        <taxon>Viridiplantae</taxon>
        <taxon>Chlorophyta</taxon>
        <taxon>core chlorophytes</taxon>
        <taxon>Chlorophyceae</taxon>
        <taxon>CS clade</taxon>
        <taxon>Chlamydomonadales</taxon>
        <taxon>Haematococcaceae</taxon>
        <taxon>Haematococcus</taxon>
    </lineage>
</organism>
<accession>A0A699YR63</accession>
<keyword evidence="1" id="KW-0677">Repeat</keyword>
<name>A0A699YR63_HAELA</name>
<dbReference type="AlphaFoldDB" id="A0A699YR63"/>
<dbReference type="Proteomes" id="UP000485058">
    <property type="component" value="Unassembled WGS sequence"/>
</dbReference>
<sequence>MHLKVAEVIRGYRIAQLLDEYHSGSRQWMYTRVNDWLDASSSSSPGGVATASRLFLLLADAGMGKSVFSAVMHTKLVVRSNMDSGLVMAHHFFTVGQARSQGRTMLLCLAQQLAEKLPGLAELLLPVVEQHGNASQLSLQDTFTRCTAPRSLARASIRVGPLGTTKDY</sequence>
<reference evidence="3 4" key="1">
    <citation type="submission" date="2020-02" db="EMBL/GenBank/DDBJ databases">
        <title>Draft genome sequence of Haematococcus lacustris strain NIES-144.</title>
        <authorList>
            <person name="Morimoto D."/>
            <person name="Nakagawa S."/>
            <person name="Yoshida T."/>
            <person name="Sawayama S."/>
        </authorList>
    </citation>
    <scope>NUCLEOTIDE SEQUENCE [LARGE SCALE GENOMIC DNA]</scope>
    <source>
        <strain evidence="3 4">NIES-144</strain>
    </source>
</reference>
<dbReference type="InterPro" id="IPR056884">
    <property type="entry name" value="NPHP3-like_N"/>
</dbReference>
<keyword evidence="4" id="KW-1185">Reference proteome</keyword>
<dbReference type="EMBL" id="BLLF01000232">
    <property type="protein sequence ID" value="GFH09406.1"/>
    <property type="molecule type" value="Genomic_DNA"/>
</dbReference>
<protein>
    <submittedName>
        <fullName evidence="3">WD_REPEATS_REGION domain-containing protein</fullName>
    </submittedName>
</protein>
<feature type="domain" description="Nephrocystin 3-like N-terminal" evidence="2">
    <location>
        <begin position="26"/>
        <end position="146"/>
    </location>
</feature>
<dbReference type="Pfam" id="PF24883">
    <property type="entry name" value="NPHP3_N"/>
    <property type="match status" value="1"/>
</dbReference>
<gene>
    <name evidence="3" type="ORF">HaLaN_04535</name>
</gene>
<evidence type="ECO:0000313" key="3">
    <source>
        <dbReference type="EMBL" id="GFH09406.1"/>
    </source>
</evidence>